<dbReference type="PANTHER" id="PTHR24202">
    <property type="entry name" value="E3 UBIQUITIN-PROTEIN LIGASE MIB2"/>
    <property type="match status" value="1"/>
</dbReference>
<dbReference type="InterPro" id="IPR036770">
    <property type="entry name" value="Ankyrin_rpt-contain_sf"/>
</dbReference>
<gene>
    <name evidence="1" type="primary">MIB1_0</name>
    <name evidence="1" type="ORF">Anas_04805</name>
</gene>
<comment type="caution">
    <text evidence="1">The sequence shown here is derived from an EMBL/GenBank/DDBJ whole genome shotgun (WGS) entry which is preliminary data.</text>
</comment>
<dbReference type="PANTHER" id="PTHR24202:SF53">
    <property type="entry name" value="E3 UBIQUITIN-PROTEIN LIGASE MIB1"/>
    <property type="match status" value="1"/>
</dbReference>
<feature type="non-terminal residue" evidence="1">
    <location>
        <position position="1"/>
    </location>
</feature>
<reference evidence="1 2" key="1">
    <citation type="journal article" date="2019" name="PLoS Biol.">
        <title>Sex chromosomes control vertical transmission of feminizing Wolbachia symbionts in an isopod.</title>
        <authorList>
            <person name="Becking T."/>
            <person name="Chebbi M.A."/>
            <person name="Giraud I."/>
            <person name="Moumen B."/>
            <person name="Laverre T."/>
            <person name="Caubet Y."/>
            <person name="Peccoud J."/>
            <person name="Gilbert C."/>
            <person name="Cordaux R."/>
        </authorList>
    </citation>
    <scope>NUCLEOTIDE SEQUENCE [LARGE SCALE GENOMIC DNA]</scope>
    <source>
        <strain evidence="1">ANa2</strain>
        <tissue evidence="1">Whole body excluding digestive tract and cuticle</tissue>
    </source>
</reference>
<dbReference type="Proteomes" id="UP000326759">
    <property type="component" value="Unassembled WGS sequence"/>
</dbReference>
<organism evidence="1 2">
    <name type="scientific">Armadillidium nasatum</name>
    <dbReference type="NCBI Taxonomy" id="96803"/>
    <lineage>
        <taxon>Eukaryota</taxon>
        <taxon>Metazoa</taxon>
        <taxon>Ecdysozoa</taxon>
        <taxon>Arthropoda</taxon>
        <taxon>Crustacea</taxon>
        <taxon>Multicrustacea</taxon>
        <taxon>Malacostraca</taxon>
        <taxon>Eumalacostraca</taxon>
        <taxon>Peracarida</taxon>
        <taxon>Isopoda</taxon>
        <taxon>Oniscidea</taxon>
        <taxon>Crinocheta</taxon>
        <taxon>Armadillidiidae</taxon>
        <taxon>Armadillidium</taxon>
    </lineage>
</organism>
<proteinExistence type="predicted"/>
<dbReference type="GO" id="GO:0007219">
    <property type="term" value="P:Notch signaling pathway"/>
    <property type="evidence" value="ECO:0007669"/>
    <property type="project" value="TreeGrafter"/>
</dbReference>
<dbReference type="GO" id="GO:0016567">
    <property type="term" value="P:protein ubiquitination"/>
    <property type="evidence" value="ECO:0007669"/>
    <property type="project" value="TreeGrafter"/>
</dbReference>
<dbReference type="OrthoDB" id="2122982at2759"/>
<dbReference type="AlphaFoldDB" id="A0A5N5SX66"/>
<dbReference type="GO" id="GO:0006897">
    <property type="term" value="P:endocytosis"/>
    <property type="evidence" value="ECO:0007669"/>
    <property type="project" value="TreeGrafter"/>
</dbReference>
<evidence type="ECO:0000313" key="2">
    <source>
        <dbReference type="Proteomes" id="UP000326759"/>
    </source>
</evidence>
<dbReference type="SUPFAM" id="SSF48403">
    <property type="entry name" value="Ankyrin repeat"/>
    <property type="match status" value="1"/>
</dbReference>
<dbReference type="EMBL" id="SEYY01019130">
    <property type="protein sequence ID" value="KAB7498622.1"/>
    <property type="molecule type" value="Genomic_DNA"/>
</dbReference>
<protein>
    <submittedName>
        <fullName evidence="1">E3 ubiquitin-protein ligase MIB1</fullName>
    </submittedName>
</protein>
<keyword evidence="2" id="KW-1185">Reference proteome</keyword>
<dbReference type="Gene3D" id="1.25.40.20">
    <property type="entry name" value="Ankyrin repeat-containing domain"/>
    <property type="match status" value="1"/>
</dbReference>
<sequence>LREGANLNLADKDGDTPLHEALRHHTLSQLRQLQDMQDVGKYYSQIQLLMGLGSQGVDKKSPASIACLLAAHGADLNIKNKKGQTPLDLCPDPNLCKTLNKCYKDKSM</sequence>
<accession>A0A5N5SX66</accession>
<name>A0A5N5SX66_9CRUS</name>
<dbReference type="GO" id="GO:0005737">
    <property type="term" value="C:cytoplasm"/>
    <property type="evidence" value="ECO:0007669"/>
    <property type="project" value="TreeGrafter"/>
</dbReference>
<evidence type="ECO:0000313" key="1">
    <source>
        <dbReference type="EMBL" id="KAB7498622.1"/>
    </source>
</evidence>